<sequence length="137" mass="15445">MHITDGSPLECLGNLENVPLHIQGTTFPVNLHAISLSGFDIVLGVQWLATLGTVQCNWKTLELEFFWKGKIHHLNDINKDTPSKVDLKCITEEEIQLLAICIPITSEDPLRQVPPELHSLIREFGDLFEEPDQLPPQ</sequence>
<keyword evidence="2" id="KW-1185">Reference proteome</keyword>
<dbReference type="AlphaFoldDB" id="A0AAV2FPS8"/>
<evidence type="ECO:0000313" key="1">
    <source>
        <dbReference type="EMBL" id="CAL1400338.1"/>
    </source>
</evidence>
<dbReference type="EMBL" id="OZ034820">
    <property type="protein sequence ID" value="CAL1400338.1"/>
    <property type="molecule type" value="Genomic_DNA"/>
</dbReference>
<dbReference type="Gene3D" id="2.40.70.10">
    <property type="entry name" value="Acid Proteases"/>
    <property type="match status" value="1"/>
</dbReference>
<dbReference type="Proteomes" id="UP001497516">
    <property type="component" value="Chromosome 7"/>
</dbReference>
<protein>
    <recommendedName>
        <fullName evidence="3">RVP_2 domain-containing protein</fullName>
    </recommendedName>
</protein>
<proteinExistence type="predicted"/>
<evidence type="ECO:0000313" key="2">
    <source>
        <dbReference type="Proteomes" id="UP001497516"/>
    </source>
</evidence>
<organism evidence="1 2">
    <name type="scientific">Linum trigynum</name>
    <dbReference type="NCBI Taxonomy" id="586398"/>
    <lineage>
        <taxon>Eukaryota</taxon>
        <taxon>Viridiplantae</taxon>
        <taxon>Streptophyta</taxon>
        <taxon>Embryophyta</taxon>
        <taxon>Tracheophyta</taxon>
        <taxon>Spermatophyta</taxon>
        <taxon>Magnoliopsida</taxon>
        <taxon>eudicotyledons</taxon>
        <taxon>Gunneridae</taxon>
        <taxon>Pentapetalae</taxon>
        <taxon>rosids</taxon>
        <taxon>fabids</taxon>
        <taxon>Malpighiales</taxon>
        <taxon>Linaceae</taxon>
        <taxon>Linum</taxon>
    </lineage>
</organism>
<evidence type="ECO:0008006" key="3">
    <source>
        <dbReference type="Google" id="ProtNLM"/>
    </source>
</evidence>
<name>A0AAV2FPS8_9ROSI</name>
<dbReference type="CDD" id="cd00303">
    <property type="entry name" value="retropepsin_like"/>
    <property type="match status" value="1"/>
</dbReference>
<dbReference type="Pfam" id="PF08284">
    <property type="entry name" value="RVP_2"/>
    <property type="match status" value="1"/>
</dbReference>
<dbReference type="InterPro" id="IPR021109">
    <property type="entry name" value="Peptidase_aspartic_dom_sf"/>
</dbReference>
<reference evidence="1 2" key="1">
    <citation type="submission" date="2024-04" db="EMBL/GenBank/DDBJ databases">
        <authorList>
            <person name="Fracassetti M."/>
        </authorList>
    </citation>
    <scope>NUCLEOTIDE SEQUENCE [LARGE SCALE GENOMIC DNA]</scope>
</reference>
<accession>A0AAV2FPS8</accession>
<gene>
    <name evidence="1" type="ORF">LTRI10_LOCUS40473</name>
</gene>